<dbReference type="OrthoDB" id="7619962at2"/>
<dbReference type="Proteomes" id="UP000251993">
    <property type="component" value="Chromosome"/>
</dbReference>
<proteinExistence type="predicted"/>
<feature type="transmembrane region" description="Helical" evidence="1">
    <location>
        <begin position="71"/>
        <end position="95"/>
    </location>
</feature>
<sequence>MENVKSPSKHANKLIFYGVLLFFFGLTAGLFVPLMANPRMGLSTHLEGVMNGIFLIVLGLIWNRVALSDKWLNITFGLALYGTFSNFAAVLFAAITGAGRMMPIALGKEGTPIQEAIISFLLVSVSLAMLAVCAIVLVGLNNHMNAQQGH</sequence>
<dbReference type="EMBL" id="CP030850">
    <property type="protein sequence ID" value="AXE17491.1"/>
    <property type="molecule type" value="Genomic_DNA"/>
</dbReference>
<gene>
    <name evidence="2" type="ORF">DR864_06975</name>
</gene>
<evidence type="ECO:0000313" key="3">
    <source>
        <dbReference type="Proteomes" id="UP000251993"/>
    </source>
</evidence>
<feature type="transmembrane region" description="Helical" evidence="1">
    <location>
        <begin position="14"/>
        <end position="36"/>
    </location>
</feature>
<evidence type="ECO:0000256" key="1">
    <source>
        <dbReference type="SAM" id="Phobius"/>
    </source>
</evidence>
<reference evidence="2 3" key="1">
    <citation type="submission" date="2018-07" db="EMBL/GenBank/DDBJ databases">
        <title>Genome sequencing of Runella.</title>
        <authorList>
            <person name="Baek M.-G."/>
            <person name="Yi H."/>
        </authorList>
    </citation>
    <scope>NUCLEOTIDE SEQUENCE [LARGE SCALE GENOMIC DNA]</scope>
    <source>
        <strain evidence="2 3">HYN0085</strain>
    </source>
</reference>
<name>A0A344TFS0_9BACT</name>
<feature type="transmembrane region" description="Helical" evidence="1">
    <location>
        <begin position="48"/>
        <end position="65"/>
    </location>
</feature>
<keyword evidence="1" id="KW-0812">Transmembrane</keyword>
<keyword evidence="3" id="KW-1185">Reference proteome</keyword>
<dbReference type="AlphaFoldDB" id="A0A344TFS0"/>
<keyword evidence="1" id="KW-1133">Transmembrane helix</keyword>
<feature type="transmembrane region" description="Helical" evidence="1">
    <location>
        <begin position="116"/>
        <end position="140"/>
    </location>
</feature>
<evidence type="ECO:0000313" key="2">
    <source>
        <dbReference type="EMBL" id="AXE17491.1"/>
    </source>
</evidence>
<protein>
    <submittedName>
        <fullName evidence="2">Hydrogenase</fullName>
    </submittedName>
</protein>
<organism evidence="2 3">
    <name type="scientific">Runella rosea</name>
    <dbReference type="NCBI Taxonomy" id="2259595"/>
    <lineage>
        <taxon>Bacteria</taxon>
        <taxon>Pseudomonadati</taxon>
        <taxon>Bacteroidota</taxon>
        <taxon>Cytophagia</taxon>
        <taxon>Cytophagales</taxon>
        <taxon>Spirosomataceae</taxon>
        <taxon>Runella</taxon>
    </lineage>
</organism>
<keyword evidence="1" id="KW-0472">Membrane</keyword>
<accession>A0A344TFS0</accession>
<dbReference type="KEGG" id="run:DR864_06975"/>
<dbReference type="RefSeq" id="WP_114066276.1">
    <property type="nucleotide sequence ID" value="NZ_CP030850.1"/>
</dbReference>